<comment type="caution">
    <text evidence="2">The sequence shown here is derived from an EMBL/GenBank/DDBJ whole genome shotgun (WGS) entry which is preliminary data.</text>
</comment>
<accession>A0AAD4G783</accession>
<dbReference type="EMBL" id="WHUW01000172">
    <property type="protein sequence ID" value="KAF8419622.1"/>
    <property type="molecule type" value="Genomic_DNA"/>
</dbReference>
<keyword evidence="3" id="KW-1185">Reference proteome</keyword>
<reference evidence="2" key="1">
    <citation type="submission" date="2019-10" db="EMBL/GenBank/DDBJ databases">
        <authorList>
            <consortium name="DOE Joint Genome Institute"/>
            <person name="Kuo A."/>
            <person name="Miyauchi S."/>
            <person name="Kiss E."/>
            <person name="Drula E."/>
            <person name="Kohler A."/>
            <person name="Sanchez-Garcia M."/>
            <person name="Andreopoulos B."/>
            <person name="Barry K.W."/>
            <person name="Bonito G."/>
            <person name="Buee M."/>
            <person name="Carver A."/>
            <person name="Chen C."/>
            <person name="Cichocki N."/>
            <person name="Clum A."/>
            <person name="Culley D."/>
            <person name="Crous P.W."/>
            <person name="Fauchery L."/>
            <person name="Girlanda M."/>
            <person name="Hayes R."/>
            <person name="Keri Z."/>
            <person name="LaButti K."/>
            <person name="Lipzen A."/>
            <person name="Lombard V."/>
            <person name="Magnuson J."/>
            <person name="Maillard F."/>
            <person name="Morin E."/>
            <person name="Murat C."/>
            <person name="Nolan M."/>
            <person name="Ohm R."/>
            <person name="Pangilinan J."/>
            <person name="Pereira M."/>
            <person name="Perotto S."/>
            <person name="Peter M."/>
            <person name="Riley R."/>
            <person name="Sitrit Y."/>
            <person name="Stielow B."/>
            <person name="Szollosi G."/>
            <person name="Zifcakova L."/>
            <person name="Stursova M."/>
            <person name="Spatafora J.W."/>
            <person name="Tedersoo L."/>
            <person name="Vaario L.-M."/>
            <person name="Yamada A."/>
            <person name="Yan M."/>
            <person name="Wang P."/>
            <person name="Xu J."/>
            <person name="Bruns T."/>
            <person name="Baldrian P."/>
            <person name="Vilgalys R."/>
            <person name="Henrissat B."/>
            <person name="Grigoriev I.V."/>
            <person name="Hibbett D."/>
            <person name="Nagy L.G."/>
            <person name="Martin F.M."/>
        </authorList>
    </citation>
    <scope>NUCLEOTIDE SEQUENCE</scope>
    <source>
        <strain evidence="2">BED1</strain>
    </source>
</reference>
<feature type="region of interest" description="Disordered" evidence="1">
    <location>
        <begin position="104"/>
        <end position="147"/>
    </location>
</feature>
<dbReference type="Proteomes" id="UP001194468">
    <property type="component" value="Unassembled WGS sequence"/>
</dbReference>
<organism evidence="2 3">
    <name type="scientific">Boletus edulis BED1</name>
    <dbReference type="NCBI Taxonomy" id="1328754"/>
    <lineage>
        <taxon>Eukaryota</taxon>
        <taxon>Fungi</taxon>
        <taxon>Dikarya</taxon>
        <taxon>Basidiomycota</taxon>
        <taxon>Agaricomycotina</taxon>
        <taxon>Agaricomycetes</taxon>
        <taxon>Agaricomycetidae</taxon>
        <taxon>Boletales</taxon>
        <taxon>Boletineae</taxon>
        <taxon>Boletaceae</taxon>
        <taxon>Boletoideae</taxon>
        <taxon>Boletus</taxon>
    </lineage>
</organism>
<evidence type="ECO:0000313" key="2">
    <source>
        <dbReference type="EMBL" id="KAF8419622.1"/>
    </source>
</evidence>
<evidence type="ECO:0000256" key="1">
    <source>
        <dbReference type="SAM" id="MobiDB-lite"/>
    </source>
</evidence>
<name>A0AAD4G783_BOLED</name>
<gene>
    <name evidence="2" type="ORF">L210DRAFT_955521</name>
</gene>
<dbReference type="AlphaFoldDB" id="A0AAD4G783"/>
<feature type="compositionally biased region" description="Polar residues" evidence="1">
    <location>
        <begin position="104"/>
        <end position="126"/>
    </location>
</feature>
<evidence type="ECO:0000313" key="3">
    <source>
        <dbReference type="Proteomes" id="UP001194468"/>
    </source>
</evidence>
<reference evidence="2" key="2">
    <citation type="journal article" date="2020" name="Nat. Commun.">
        <title>Large-scale genome sequencing of mycorrhizal fungi provides insights into the early evolution of symbiotic traits.</title>
        <authorList>
            <person name="Miyauchi S."/>
            <person name="Kiss E."/>
            <person name="Kuo A."/>
            <person name="Drula E."/>
            <person name="Kohler A."/>
            <person name="Sanchez-Garcia M."/>
            <person name="Morin E."/>
            <person name="Andreopoulos B."/>
            <person name="Barry K.W."/>
            <person name="Bonito G."/>
            <person name="Buee M."/>
            <person name="Carver A."/>
            <person name="Chen C."/>
            <person name="Cichocki N."/>
            <person name="Clum A."/>
            <person name="Culley D."/>
            <person name="Crous P.W."/>
            <person name="Fauchery L."/>
            <person name="Girlanda M."/>
            <person name="Hayes R.D."/>
            <person name="Keri Z."/>
            <person name="LaButti K."/>
            <person name="Lipzen A."/>
            <person name="Lombard V."/>
            <person name="Magnuson J."/>
            <person name="Maillard F."/>
            <person name="Murat C."/>
            <person name="Nolan M."/>
            <person name="Ohm R.A."/>
            <person name="Pangilinan J."/>
            <person name="Pereira M.F."/>
            <person name="Perotto S."/>
            <person name="Peter M."/>
            <person name="Pfister S."/>
            <person name="Riley R."/>
            <person name="Sitrit Y."/>
            <person name="Stielow J.B."/>
            <person name="Szollosi G."/>
            <person name="Zifcakova L."/>
            <person name="Stursova M."/>
            <person name="Spatafora J.W."/>
            <person name="Tedersoo L."/>
            <person name="Vaario L.M."/>
            <person name="Yamada A."/>
            <person name="Yan M."/>
            <person name="Wang P."/>
            <person name="Xu J."/>
            <person name="Bruns T."/>
            <person name="Baldrian P."/>
            <person name="Vilgalys R."/>
            <person name="Dunand C."/>
            <person name="Henrissat B."/>
            <person name="Grigoriev I.V."/>
            <person name="Hibbett D."/>
            <person name="Nagy L.G."/>
            <person name="Martin F.M."/>
        </authorList>
    </citation>
    <scope>NUCLEOTIDE SEQUENCE</scope>
    <source>
        <strain evidence="2">BED1</strain>
    </source>
</reference>
<sequence>MQPLASVAAASRLPQSASVVGQSWMSRARHWVRGCSMKYFVDRRSTLNSAESRVHAPSAYGGKETYAGERHTSRHFIPLLVQRVLNTSECHSSWPRYTLNAANPATKTKIPSGNQMSERMSASGHSGSEGRETDSQGLLGYDPTCQA</sequence>
<protein>
    <submittedName>
        <fullName evidence="2">Uncharacterized protein</fullName>
    </submittedName>
</protein>
<proteinExistence type="predicted"/>